<dbReference type="GO" id="GO:0016755">
    <property type="term" value="F:aminoacyltransferase activity"/>
    <property type="evidence" value="ECO:0007669"/>
    <property type="project" value="InterPro"/>
</dbReference>
<evidence type="ECO:0000256" key="1">
    <source>
        <dbReference type="ARBA" id="ARBA00009943"/>
    </source>
</evidence>
<accession>A0A1F4W0J3</accession>
<dbReference type="InterPro" id="IPR050644">
    <property type="entry name" value="PG_Glycine_Bridge_Synth"/>
</dbReference>
<dbReference type="AlphaFoldDB" id="A0A1F4W0J3"/>
<dbReference type="InterPro" id="IPR003447">
    <property type="entry name" value="FEMABX"/>
</dbReference>
<evidence type="ECO:0000256" key="6">
    <source>
        <dbReference type="ARBA" id="ARBA00023316"/>
    </source>
</evidence>
<evidence type="ECO:0000313" key="7">
    <source>
        <dbReference type="EMBL" id="OGC62942.1"/>
    </source>
</evidence>
<keyword evidence="4" id="KW-0573">Peptidoglycan synthesis</keyword>
<dbReference type="PANTHER" id="PTHR36174">
    <property type="entry name" value="LIPID II:GLYCINE GLYCYLTRANSFERASE"/>
    <property type="match status" value="1"/>
</dbReference>
<proteinExistence type="inferred from homology"/>
<comment type="caution">
    <text evidence="7">The sequence shown here is derived from an EMBL/GenBank/DDBJ whole genome shotgun (WGS) entry which is preliminary data.</text>
</comment>
<name>A0A1F4W0J3_UNCKA</name>
<dbReference type="SUPFAM" id="SSF55729">
    <property type="entry name" value="Acyl-CoA N-acyltransferases (Nat)"/>
    <property type="match status" value="1"/>
</dbReference>
<dbReference type="Gene3D" id="3.40.630.30">
    <property type="match status" value="1"/>
</dbReference>
<dbReference type="GO" id="GO:0009252">
    <property type="term" value="P:peptidoglycan biosynthetic process"/>
    <property type="evidence" value="ECO:0007669"/>
    <property type="project" value="UniProtKB-KW"/>
</dbReference>
<keyword evidence="3" id="KW-0133">Cell shape</keyword>
<keyword evidence="2" id="KW-0808">Transferase</keyword>
<evidence type="ECO:0000256" key="5">
    <source>
        <dbReference type="ARBA" id="ARBA00023315"/>
    </source>
</evidence>
<sequence>MEGHILQSQLWAKFKEEFGTPVVNAGNVWYTKHAIPFSGKYYGYAPRVDPLVVDFVPLVKSLEDNNCVALHFDVPNVVKGTKEESLATDVLKRHCVVSPRDEFAKGNFLVDLSQSEDELNSKLHTKQRYNINYARKKGVLVTEDHSDKAFDKFYELYSATGKRQKYYFRSKKYIGKIRELFGVDDQVRILSAEIDGKILASWFLLAYGDTLYYPYGGSSEDFKNLQASCLIGWEAILYAKRHHFKTFDMWGAAVDLDDVTDQYYGFSNFKAKFGGKHVIYIDSYDLVINAGLYNLFNTANKLRWKILKALR</sequence>
<dbReference type="Pfam" id="PF02388">
    <property type="entry name" value="FemAB"/>
    <property type="match status" value="2"/>
</dbReference>
<dbReference type="PROSITE" id="PS51191">
    <property type="entry name" value="FEMABX"/>
    <property type="match status" value="1"/>
</dbReference>
<comment type="similarity">
    <text evidence="1">Belongs to the FemABX family.</text>
</comment>
<keyword evidence="6" id="KW-0961">Cell wall biogenesis/degradation</keyword>
<organism evidence="7 8">
    <name type="scientific">candidate division WWE3 bacterium RIFOXYA2_FULL_46_9</name>
    <dbReference type="NCBI Taxonomy" id="1802636"/>
    <lineage>
        <taxon>Bacteria</taxon>
        <taxon>Katanobacteria</taxon>
    </lineage>
</organism>
<evidence type="ECO:0000256" key="2">
    <source>
        <dbReference type="ARBA" id="ARBA00022679"/>
    </source>
</evidence>
<evidence type="ECO:0008006" key="9">
    <source>
        <dbReference type="Google" id="ProtNLM"/>
    </source>
</evidence>
<dbReference type="EMBL" id="MEVT01000011">
    <property type="protein sequence ID" value="OGC62942.1"/>
    <property type="molecule type" value="Genomic_DNA"/>
</dbReference>
<dbReference type="GO" id="GO:0008360">
    <property type="term" value="P:regulation of cell shape"/>
    <property type="evidence" value="ECO:0007669"/>
    <property type="project" value="UniProtKB-KW"/>
</dbReference>
<dbReference type="InterPro" id="IPR016181">
    <property type="entry name" value="Acyl_CoA_acyltransferase"/>
</dbReference>
<gene>
    <name evidence="7" type="ORF">A2264_03625</name>
</gene>
<keyword evidence="5" id="KW-0012">Acyltransferase</keyword>
<reference evidence="7 8" key="1">
    <citation type="journal article" date="2016" name="Nat. Commun.">
        <title>Thousands of microbial genomes shed light on interconnected biogeochemical processes in an aquifer system.</title>
        <authorList>
            <person name="Anantharaman K."/>
            <person name="Brown C.T."/>
            <person name="Hug L.A."/>
            <person name="Sharon I."/>
            <person name="Castelle C.J."/>
            <person name="Probst A.J."/>
            <person name="Thomas B.C."/>
            <person name="Singh A."/>
            <person name="Wilkins M.J."/>
            <person name="Karaoz U."/>
            <person name="Brodie E.L."/>
            <person name="Williams K.H."/>
            <person name="Hubbard S.S."/>
            <person name="Banfield J.F."/>
        </authorList>
    </citation>
    <scope>NUCLEOTIDE SEQUENCE [LARGE SCALE GENOMIC DNA]</scope>
</reference>
<evidence type="ECO:0000256" key="3">
    <source>
        <dbReference type="ARBA" id="ARBA00022960"/>
    </source>
</evidence>
<dbReference type="PANTHER" id="PTHR36174:SF1">
    <property type="entry name" value="LIPID II:GLYCINE GLYCYLTRANSFERASE"/>
    <property type="match status" value="1"/>
</dbReference>
<dbReference type="Proteomes" id="UP000176614">
    <property type="component" value="Unassembled WGS sequence"/>
</dbReference>
<evidence type="ECO:0000256" key="4">
    <source>
        <dbReference type="ARBA" id="ARBA00022984"/>
    </source>
</evidence>
<evidence type="ECO:0000313" key="8">
    <source>
        <dbReference type="Proteomes" id="UP000176614"/>
    </source>
</evidence>
<protein>
    <recommendedName>
        <fullName evidence="9">BioF2-like acetyltransferase domain-containing protein</fullName>
    </recommendedName>
</protein>
<dbReference type="GO" id="GO:0071555">
    <property type="term" value="P:cell wall organization"/>
    <property type="evidence" value="ECO:0007669"/>
    <property type="project" value="UniProtKB-KW"/>
</dbReference>